<sequence length="63" mass="7453">MLQGQSHEVHITVNYHAIESFFFIYLISRARSNLNHTIDTVSLIHVVNKWLIYIKTVRSWITP</sequence>
<reference evidence="1" key="1">
    <citation type="submission" date="2014-09" db="EMBL/GenBank/DDBJ databases">
        <authorList>
            <person name="Magalhaes I.L.F."/>
            <person name="Oliveira U."/>
            <person name="Santos F.R."/>
            <person name="Vidigal T.H.D.A."/>
            <person name="Brescovit A.D."/>
            <person name="Santos A.J."/>
        </authorList>
    </citation>
    <scope>NUCLEOTIDE SEQUENCE</scope>
    <source>
        <tissue evidence="1">Shoot tissue taken approximately 20 cm above the soil surface</tissue>
    </source>
</reference>
<dbReference type="EMBL" id="GBRH01170230">
    <property type="protein sequence ID" value="JAE27666.1"/>
    <property type="molecule type" value="Transcribed_RNA"/>
</dbReference>
<evidence type="ECO:0000313" key="1">
    <source>
        <dbReference type="EMBL" id="JAE27666.1"/>
    </source>
</evidence>
<organism evidence="1">
    <name type="scientific">Arundo donax</name>
    <name type="common">Giant reed</name>
    <name type="synonym">Donax arundinaceus</name>
    <dbReference type="NCBI Taxonomy" id="35708"/>
    <lineage>
        <taxon>Eukaryota</taxon>
        <taxon>Viridiplantae</taxon>
        <taxon>Streptophyta</taxon>
        <taxon>Embryophyta</taxon>
        <taxon>Tracheophyta</taxon>
        <taxon>Spermatophyta</taxon>
        <taxon>Magnoliopsida</taxon>
        <taxon>Liliopsida</taxon>
        <taxon>Poales</taxon>
        <taxon>Poaceae</taxon>
        <taxon>PACMAD clade</taxon>
        <taxon>Arundinoideae</taxon>
        <taxon>Arundineae</taxon>
        <taxon>Arundo</taxon>
    </lineage>
</organism>
<name>A0A0A9GYK3_ARUDO</name>
<dbReference type="AlphaFoldDB" id="A0A0A9GYK3"/>
<proteinExistence type="predicted"/>
<reference evidence="1" key="2">
    <citation type="journal article" date="2015" name="Data Brief">
        <title>Shoot transcriptome of the giant reed, Arundo donax.</title>
        <authorList>
            <person name="Barrero R.A."/>
            <person name="Guerrero F.D."/>
            <person name="Moolhuijzen P."/>
            <person name="Goolsby J.A."/>
            <person name="Tidwell J."/>
            <person name="Bellgard S.E."/>
            <person name="Bellgard M.I."/>
        </authorList>
    </citation>
    <scope>NUCLEOTIDE SEQUENCE</scope>
    <source>
        <tissue evidence="1">Shoot tissue taken approximately 20 cm above the soil surface</tissue>
    </source>
</reference>
<protein>
    <submittedName>
        <fullName evidence="1">Uncharacterized protein</fullName>
    </submittedName>
</protein>
<accession>A0A0A9GYK3</accession>